<evidence type="ECO:0000313" key="1">
    <source>
        <dbReference type="EMBL" id="KAL0413727.1"/>
    </source>
</evidence>
<comment type="caution">
    <text evidence="1">The sequence shown here is derived from an EMBL/GenBank/DDBJ whole genome shotgun (WGS) entry which is preliminary data.</text>
</comment>
<reference evidence="1" key="2">
    <citation type="journal article" date="2024" name="Plant">
        <title>Genomic evolution and insights into agronomic trait innovations of Sesamum species.</title>
        <authorList>
            <person name="Miao H."/>
            <person name="Wang L."/>
            <person name="Qu L."/>
            <person name="Liu H."/>
            <person name="Sun Y."/>
            <person name="Le M."/>
            <person name="Wang Q."/>
            <person name="Wei S."/>
            <person name="Zheng Y."/>
            <person name="Lin W."/>
            <person name="Duan Y."/>
            <person name="Cao H."/>
            <person name="Xiong S."/>
            <person name="Wang X."/>
            <person name="Wei L."/>
            <person name="Li C."/>
            <person name="Ma Q."/>
            <person name="Ju M."/>
            <person name="Zhao R."/>
            <person name="Li G."/>
            <person name="Mu C."/>
            <person name="Tian Q."/>
            <person name="Mei H."/>
            <person name="Zhang T."/>
            <person name="Gao T."/>
            <person name="Zhang H."/>
        </authorList>
    </citation>
    <scope>NUCLEOTIDE SEQUENCE</scope>
    <source>
        <strain evidence="1">G02</strain>
    </source>
</reference>
<reference evidence="1" key="1">
    <citation type="submission" date="2020-06" db="EMBL/GenBank/DDBJ databases">
        <authorList>
            <person name="Li T."/>
            <person name="Hu X."/>
            <person name="Zhang T."/>
            <person name="Song X."/>
            <person name="Zhang H."/>
            <person name="Dai N."/>
            <person name="Sheng W."/>
            <person name="Hou X."/>
            <person name="Wei L."/>
        </authorList>
    </citation>
    <scope>NUCLEOTIDE SEQUENCE</scope>
    <source>
        <strain evidence="1">G02</strain>
        <tissue evidence="1">Leaf</tissue>
    </source>
</reference>
<sequence length="77" mass="8752">MFPSAFVSHIPMTCSYHKAVHIVLKNEQMFSWDKAKPWMFKAAWLQTPQCEQIVEGLAADSEWGIGHWDFIVAGALS</sequence>
<proteinExistence type="predicted"/>
<accession>A0AAW2U9Z4</accession>
<organism evidence="1">
    <name type="scientific">Sesamum radiatum</name>
    <name type="common">Black benniseed</name>
    <dbReference type="NCBI Taxonomy" id="300843"/>
    <lineage>
        <taxon>Eukaryota</taxon>
        <taxon>Viridiplantae</taxon>
        <taxon>Streptophyta</taxon>
        <taxon>Embryophyta</taxon>
        <taxon>Tracheophyta</taxon>
        <taxon>Spermatophyta</taxon>
        <taxon>Magnoliopsida</taxon>
        <taxon>eudicotyledons</taxon>
        <taxon>Gunneridae</taxon>
        <taxon>Pentapetalae</taxon>
        <taxon>asterids</taxon>
        <taxon>lamiids</taxon>
        <taxon>Lamiales</taxon>
        <taxon>Pedaliaceae</taxon>
        <taxon>Sesamum</taxon>
    </lineage>
</organism>
<gene>
    <name evidence="1" type="ORF">Sradi_1574400</name>
</gene>
<name>A0AAW2U9Z4_SESRA</name>
<dbReference type="EMBL" id="JACGWJ010000006">
    <property type="protein sequence ID" value="KAL0413727.1"/>
    <property type="molecule type" value="Genomic_DNA"/>
</dbReference>
<dbReference type="AlphaFoldDB" id="A0AAW2U9Z4"/>
<protein>
    <submittedName>
        <fullName evidence="1">Uncharacterized protein</fullName>
    </submittedName>
</protein>